<dbReference type="GO" id="GO:0016491">
    <property type="term" value="F:oxidoreductase activity"/>
    <property type="evidence" value="ECO:0007669"/>
    <property type="project" value="UniProtKB-KW"/>
</dbReference>
<evidence type="ECO:0000256" key="1">
    <source>
        <dbReference type="ARBA" id="ARBA00006484"/>
    </source>
</evidence>
<comment type="similarity">
    <text evidence="1 3">Belongs to the short-chain dehydrogenases/reductases (SDR) family.</text>
</comment>
<sequence length="292" mass="32142">MTASRAVLLTGCSSGTGQSSGTGYTTALRLHRAGWPVYATARHTDRLADLAAQGISVLPLDVTDEKSMIAAVERITADHGAVGVLINNAAYSLNGTFDETPIEEVRKQFETNVFGLVRLTQLVLPGMRAQRGGRIVIMSSMFGHFATPGRGFYQATKHALEALGDSLRLEVDRFGIKVSLIEPSPIRGGFVPTTVGDLGVSAEHESGLYDDFWEYFVQWHGAYRETEHPRGRGRTAVDADQVARAIEHAVTSPRPRIRYRIGIPARLVARMRWTIGDRAFEQFVRSFFPIPK</sequence>
<accession>A0A164MDA7</accession>
<evidence type="ECO:0000313" key="5">
    <source>
        <dbReference type="Proteomes" id="UP000076512"/>
    </source>
</evidence>
<dbReference type="RefSeq" id="WP_067590252.1">
    <property type="nucleotide sequence ID" value="NZ_JABMCZ010000004.1"/>
</dbReference>
<dbReference type="PRINTS" id="PR00081">
    <property type="entry name" value="GDHRDH"/>
</dbReference>
<evidence type="ECO:0000313" key="4">
    <source>
        <dbReference type="EMBL" id="KZM73255.1"/>
    </source>
</evidence>
<dbReference type="Pfam" id="PF00106">
    <property type="entry name" value="adh_short"/>
    <property type="match status" value="1"/>
</dbReference>
<name>A0A164MDA7_9NOCA</name>
<dbReference type="Gene3D" id="3.40.50.720">
    <property type="entry name" value="NAD(P)-binding Rossmann-like Domain"/>
    <property type="match status" value="1"/>
</dbReference>
<dbReference type="Proteomes" id="UP000076512">
    <property type="component" value="Unassembled WGS sequence"/>
</dbReference>
<protein>
    <submittedName>
        <fullName evidence="4">Short-chain dehydrogenase/reductase</fullName>
    </submittedName>
</protein>
<keyword evidence="5" id="KW-1185">Reference proteome</keyword>
<dbReference type="PANTHER" id="PTHR44169:SF6">
    <property type="entry name" value="NADPH-DEPENDENT 1-ACYLDIHYDROXYACETONE PHOSPHATE REDUCTASE"/>
    <property type="match status" value="1"/>
</dbReference>
<dbReference type="PANTHER" id="PTHR44169">
    <property type="entry name" value="NADPH-DEPENDENT 1-ACYLDIHYDROXYACETONE PHOSPHATE REDUCTASE"/>
    <property type="match status" value="1"/>
</dbReference>
<dbReference type="SUPFAM" id="SSF51735">
    <property type="entry name" value="NAD(P)-binding Rossmann-fold domains"/>
    <property type="match status" value="1"/>
</dbReference>
<comment type="caution">
    <text evidence="4">The sequence shown here is derived from an EMBL/GenBank/DDBJ whole genome shotgun (WGS) entry which is preliminary data.</text>
</comment>
<dbReference type="CDD" id="cd05374">
    <property type="entry name" value="17beta-HSD-like_SDR_c"/>
    <property type="match status" value="1"/>
</dbReference>
<evidence type="ECO:0000256" key="2">
    <source>
        <dbReference type="ARBA" id="ARBA00023002"/>
    </source>
</evidence>
<reference evidence="4 5" key="1">
    <citation type="submission" date="2016-04" db="EMBL/GenBank/DDBJ databases">
        <authorList>
            <person name="Evans L.H."/>
            <person name="Alamgir A."/>
            <person name="Owens N."/>
            <person name="Weber N.D."/>
            <person name="Virtaneva K."/>
            <person name="Barbian K."/>
            <person name="Babar A."/>
            <person name="Rosenke K."/>
        </authorList>
    </citation>
    <scope>NUCLEOTIDE SEQUENCE [LARGE SCALE GENOMIC DNA]</scope>
    <source>
        <strain evidence="4 5">IFM 0406</strain>
    </source>
</reference>
<dbReference type="STRING" id="455432.AWN90_31790"/>
<proteinExistence type="inferred from homology"/>
<dbReference type="EMBL" id="LWGR01000007">
    <property type="protein sequence ID" value="KZM73255.1"/>
    <property type="molecule type" value="Genomic_DNA"/>
</dbReference>
<keyword evidence="2" id="KW-0560">Oxidoreductase</keyword>
<evidence type="ECO:0000256" key="3">
    <source>
        <dbReference type="RuleBase" id="RU000363"/>
    </source>
</evidence>
<dbReference type="InterPro" id="IPR002347">
    <property type="entry name" value="SDR_fam"/>
</dbReference>
<dbReference type="InterPro" id="IPR036291">
    <property type="entry name" value="NAD(P)-bd_dom_sf"/>
</dbReference>
<organism evidence="4 5">
    <name type="scientific">Nocardia terpenica</name>
    <dbReference type="NCBI Taxonomy" id="455432"/>
    <lineage>
        <taxon>Bacteria</taxon>
        <taxon>Bacillati</taxon>
        <taxon>Actinomycetota</taxon>
        <taxon>Actinomycetes</taxon>
        <taxon>Mycobacteriales</taxon>
        <taxon>Nocardiaceae</taxon>
        <taxon>Nocardia</taxon>
    </lineage>
</organism>
<dbReference type="PRINTS" id="PR00080">
    <property type="entry name" value="SDRFAMILY"/>
</dbReference>
<gene>
    <name evidence="4" type="ORF">AWN90_31790</name>
</gene>
<dbReference type="OrthoDB" id="5242868at2"/>
<dbReference type="AlphaFoldDB" id="A0A164MDA7"/>